<organism evidence="2 3">
    <name type="scientific">Dyella koreensis</name>
    <dbReference type="NCBI Taxonomy" id="311235"/>
    <lineage>
        <taxon>Bacteria</taxon>
        <taxon>Pseudomonadati</taxon>
        <taxon>Pseudomonadota</taxon>
        <taxon>Gammaproteobacteria</taxon>
        <taxon>Lysobacterales</taxon>
        <taxon>Rhodanobacteraceae</taxon>
        <taxon>Dyella</taxon>
    </lineage>
</organism>
<dbReference type="Proteomes" id="UP001620408">
    <property type="component" value="Unassembled WGS sequence"/>
</dbReference>
<gene>
    <name evidence="2" type="ORF">ISS97_05025</name>
</gene>
<dbReference type="Pfam" id="PF26642">
    <property type="entry name" value="XAC0095_dom"/>
    <property type="match status" value="1"/>
</dbReference>
<evidence type="ECO:0000313" key="3">
    <source>
        <dbReference type="Proteomes" id="UP001620408"/>
    </source>
</evidence>
<proteinExistence type="predicted"/>
<dbReference type="InterPro" id="IPR058099">
    <property type="entry name" value="T3SS_XAC0095_dom"/>
</dbReference>
<dbReference type="RefSeq" id="WP_379985982.1">
    <property type="nucleotide sequence ID" value="NZ_JADIKD010000007.1"/>
</dbReference>
<reference evidence="2 3" key="1">
    <citation type="submission" date="2020-10" db="EMBL/GenBank/DDBJ databases">
        <title>Phylogeny of dyella-like bacteria.</title>
        <authorList>
            <person name="Fu J."/>
        </authorList>
    </citation>
    <scope>NUCLEOTIDE SEQUENCE [LARGE SCALE GENOMIC DNA]</scope>
    <source>
        <strain evidence="2 3">BB4</strain>
    </source>
</reference>
<evidence type="ECO:0000313" key="2">
    <source>
        <dbReference type="EMBL" id="MFK2916616.1"/>
    </source>
</evidence>
<evidence type="ECO:0000259" key="1">
    <source>
        <dbReference type="Pfam" id="PF26642"/>
    </source>
</evidence>
<comment type="caution">
    <text evidence="2">The sequence shown here is derived from an EMBL/GenBank/DDBJ whole genome shotgun (WGS) entry which is preliminary data.</text>
</comment>
<name>A0ABW8K1B5_9GAMM</name>
<accession>A0ABW8K1B5</accession>
<feature type="domain" description="XAC0095-like" evidence="1">
    <location>
        <begin position="13"/>
        <end position="76"/>
    </location>
</feature>
<keyword evidence="3" id="KW-1185">Reference proteome</keyword>
<dbReference type="EMBL" id="JADIKD010000007">
    <property type="protein sequence ID" value="MFK2916616.1"/>
    <property type="molecule type" value="Genomic_DNA"/>
</dbReference>
<protein>
    <recommendedName>
        <fullName evidence="1">XAC0095-like domain-containing protein</fullName>
    </recommendedName>
</protein>
<sequence length="81" mass="9000">MAGIARKSQPLALHYDLPEHAYRQLCEMRDALWQLADLAASADPKAKPLKVDARPVFACFAKYAEELAAVLDSCQWRSPGN</sequence>
<dbReference type="NCBIfam" id="NF047335">
    <property type="entry name" value="T3SS_XAC0095"/>
    <property type="match status" value="1"/>
</dbReference>